<sequence length="324" mass="34150">MVTADGMEKPESVLFHIKAPSSEEGTSALHSACLLREVGGGTGVRLVAAPHINVSSAARQPIRLRVAIPFDPQAYSRGYALRTVLPSFTHNVAISIYTGTTFSTFSLSSSDAPIRVSGVNTETLRLNTSHAPITLVQSAISGTAELTNHNGSILVGNATGLHNLEHQKTASRLIMRTTDAPLNATIHLVASPYHIPSFSLHARTSGPDAPLFFDVPSMSTTLMSTVALSANTDGAPATVELPPAFEGQFVVRGAVPAVFVRKDPEDPYGLRRTRKTTVSMVGENGMIATGSARWYPKHPLAGDVSVEDGFVNVTAVGSAASLNL</sequence>
<dbReference type="AlphaFoldDB" id="R7S5E6"/>
<keyword evidence="2" id="KW-1185">Reference proteome</keyword>
<protein>
    <submittedName>
        <fullName evidence="1">Uncharacterized protein</fullName>
    </submittedName>
</protein>
<dbReference type="KEGG" id="psq:PUNSTDRAFT_122491"/>
<dbReference type="OrthoDB" id="5570013at2759"/>
<organism evidence="1 2">
    <name type="scientific">Punctularia strigosozonata (strain HHB-11173)</name>
    <name type="common">White-rot fungus</name>
    <dbReference type="NCBI Taxonomy" id="741275"/>
    <lineage>
        <taxon>Eukaryota</taxon>
        <taxon>Fungi</taxon>
        <taxon>Dikarya</taxon>
        <taxon>Basidiomycota</taxon>
        <taxon>Agaricomycotina</taxon>
        <taxon>Agaricomycetes</taxon>
        <taxon>Corticiales</taxon>
        <taxon>Punctulariaceae</taxon>
        <taxon>Punctularia</taxon>
    </lineage>
</organism>
<evidence type="ECO:0000313" key="2">
    <source>
        <dbReference type="Proteomes" id="UP000054196"/>
    </source>
</evidence>
<name>R7S5E6_PUNST</name>
<proteinExistence type="predicted"/>
<dbReference type="RefSeq" id="XP_007387555.1">
    <property type="nucleotide sequence ID" value="XM_007387493.1"/>
</dbReference>
<reference evidence="2" key="1">
    <citation type="journal article" date="2012" name="Science">
        <title>The Paleozoic origin of enzymatic lignin decomposition reconstructed from 31 fungal genomes.</title>
        <authorList>
            <person name="Floudas D."/>
            <person name="Binder M."/>
            <person name="Riley R."/>
            <person name="Barry K."/>
            <person name="Blanchette R.A."/>
            <person name="Henrissat B."/>
            <person name="Martinez A.T."/>
            <person name="Otillar R."/>
            <person name="Spatafora J.W."/>
            <person name="Yadav J.S."/>
            <person name="Aerts A."/>
            <person name="Benoit I."/>
            <person name="Boyd A."/>
            <person name="Carlson A."/>
            <person name="Copeland A."/>
            <person name="Coutinho P.M."/>
            <person name="de Vries R.P."/>
            <person name="Ferreira P."/>
            <person name="Findley K."/>
            <person name="Foster B."/>
            <person name="Gaskell J."/>
            <person name="Glotzer D."/>
            <person name="Gorecki P."/>
            <person name="Heitman J."/>
            <person name="Hesse C."/>
            <person name="Hori C."/>
            <person name="Igarashi K."/>
            <person name="Jurgens J.A."/>
            <person name="Kallen N."/>
            <person name="Kersten P."/>
            <person name="Kohler A."/>
            <person name="Kuees U."/>
            <person name="Kumar T.K.A."/>
            <person name="Kuo A."/>
            <person name="LaButti K."/>
            <person name="Larrondo L.F."/>
            <person name="Lindquist E."/>
            <person name="Ling A."/>
            <person name="Lombard V."/>
            <person name="Lucas S."/>
            <person name="Lundell T."/>
            <person name="Martin R."/>
            <person name="McLaughlin D.J."/>
            <person name="Morgenstern I."/>
            <person name="Morin E."/>
            <person name="Murat C."/>
            <person name="Nagy L.G."/>
            <person name="Nolan M."/>
            <person name="Ohm R.A."/>
            <person name="Patyshakuliyeva A."/>
            <person name="Rokas A."/>
            <person name="Ruiz-Duenas F.J."/>
            <person name="Sabat G."/>
            <person name="Salamov A."/>
            <person name="Samejima M."/>
            <person name="Schmutz J."/>
            <person name="Slot J.C."/>
            <person name="St John F."/>
            <person name="Stenlid J."/>
            <person name="Sun H."/>
            <person name="Sun S."/>
            <person name="Syed K."/>
            <person name="Tsang A."/>
            <person name="Wiebenga A."/>
            <person name="Young D."/>
            <person name="Pisabarro A."/>
            <person name="Eastwood D.C."/>
            <person name="Martin F."/>
            <person name="Cullen D."/>
            <person name="Grigoriev I.V."/>
            <person name="Hibbett D.S."/>
        </authorList>
    </citation>
    <scope>NUCLEOTIDE SEQUENCE [LARGE SCALE GENOMIC DNA]</scope>
    <source>
        <strain evidence="2">HHB-11173 SS5</strain>
    </source>
</reference>
<dbReference type="EMBL" id="JH687551">
    <property type="protein sequence ID" value="EIN05152.1"/>
    <property type="molecule type" value="Genomic_DNA"/>
</dbReference>
<dbReference type="GeneID" id="18877538"/>
<dbReference type="Proteomes" id="UP000054196">
    <property type="component" value="Unassembled WGS sequence"/>
</dbReference>
<dbReference type="HOGENOM" id="CLU_858267_0_0_1"/>
<evidence type="ECO:0000313" key="1">
    <source>
        <dbReference type="EMBL" id="EIN05152.1"/>
    </source>
</evidence>
<gene>
    <name evidence="1" type="ORF">PUNSTDRAFT_122491</name>
</gene>
<accession>R7S5E6</accession>